<gene>
    <name evidence="2" type="ORF">ACJRO7_017367</name>
</gene>
<evidence type="ECO:0000256" key="1">
    <source>
        <dbReference type="SAM" id="MobiDB-lite"/>
    </source>
</evidence>
<evidence type="ECO:0000313" key="3">
    <source>
        <dbReference type="Proteomes" id="UP001634007"/>
    </source>
</evidence>
<accession>A0ABD3KX22</accession>
<protein>
    <submittedName>
        <fullName evidence="2">Uncharacterized protein</fullName>
    </submittedName>
</protein>
<organism evidence="2 3">
    <name type="scientific">Eucalyptus globulus</name>
    <name type="common">Tasmanian blue gum</name>
    <dbReference type="NCBI Taxonomy" id="34317"/>
    <lineage>
        <taxon>Eukaryota</taxon>
        <taxon>Viridiplantae</taxon>
        <taxon>Streptophyta</taxon>
        <taxon>Embryophyta</taxon>
        <taxon>Tracheophyta</taxon>
        <taxon>Spermatophyta</taxon>
        <taxon>Magnoliopsida</taxon>
        <taxon>eudicotyledons</taxon>
        <taxon>Gunneridae</taxon>
        <taxon>Pentapetalae</taxon>
        <taxon>rosids</taxon>
        <taxon>malvids</taxon>
        <taxon>Myrtales</taxon>
        <taxon>Myrtaceae</taxon>
        <taxon>Myrtoideae</taxon>
        <taxon>Eucalypteae</taxon>
        <taxon>Eucalyptus</taxon>
    </lineage>
</organism>
<name>A0ABD3KX22_EUCGL</name>
<dbReference type="EMBL" id="JBJKBG010000004">
    <property type="protein sequence ID" value="KAL3741881.1"/>
    <property type="molecule type" value="Genomic_DNA"/>
</dbReference>
<sequence>MKKEFVQHVLDKKLSDLPEPSRWLHLGCLKVFHTFFNSSNHNYSDTDMIHDIHKALVVPPRVPKIKPLRPLLEQRDQSHGCSQPRVGLANSASNFSQGIA</sequence>
<evidence type="ECO:0000313" key="2">
    <source>
        <dbReference type="EMBL" id="KAL3741881.1"/>
    </source>
</evidence>
<dbReference type="AlphaFoldDB" id="A0ABD3KX22"/>
<comment type="caution">
    <text evidence="2">The sequence shown here is derived from an EMBL/GenBank/DDBJ whole genome shotgun (WGS) entry which is preliminary data.</text>
</comment>
<feature type="compositionally biased region" description="Polar residues" evidence="1">
    <location>
        <begin position="90"/>
        <end position="100"/>
    </location>
</feature>
<reference evidence="2 3" key="1">
    <citation type="submission" date="2024-11" db="EMBL/GenBank/DDBJ databases">
        <title>Chromosome-level genome assembly of Eucalyptus globulus Labill. provides insights into its genome evolution.</title>
        <authorList>
            <person name="Li X."/>
        </authorList>
    </citation>
    <scope>NUCLEOTIDE SEQUENCE [LARGE SCALE GENOMIC DNA]</scope>
    <source>
        <strain evidence="2">CL2024</strain>
        <tissue evidence="2">Fresh tender leaves</tissue>
    </source>
</reference>
<feature type="region of interest" description="Disordered" evidence="1">
    <location>
        <begin position="73"/>
        <end position="100"/>
    </location>
</feature>
<keyword evidence="3" id="KW-1185">Reference proteome</keyword>
<dbReference type="Proteomes" id="UP001634007">
    <property type="component" value="Unassembled WGS sequence"/>
</dbReference>
<proteinExistence type="predicted"/>